<dbReference type="Gene3D" id="3.20.20.140">
    <property type="entry name" value="Metal-dependent hydrolases"/>
    <property type="match status" value="1"/>
</dbReference>
<organism evidence="5 6">
    <name type="scientific">Friedmanniomyces endolithicus</name>
    <dbReference type="NCBI Taxonomy" id="329885"/>
    <lineage>
        <taxon>Eukaryota</taxon>
        <taxon>Fungi</taxon>
        <taxon>Dikarya</taxon>
        <taxon>Ascomycota</taxon>
        <taxon>Pezizomycotina</taxon>
        <taxon>Dothideomycetes</taxon>
        <taxon>Dothideomycetidae</taxon>
        <taxon>Mycosphaerellales</taxon>
        <taxon>Teratosphaeriaceae</taxon>
        <taxon>Friedmanniomyces</taxon>
    </lineage>
</organism>
<comment type="similarity">
    <text evidence="2">Belongs to the eukaryotic/archaeal RNase P protein component 3 family.</text>
</comment>
<proteinExistence type="inferred from homology"/>
<feature type="region of interest" description="Disordered" evidence="4">
    <location>
        <begin position="334"/>
        <end position="406"/>
    </location>
</feature>
<accession>A0AAN6R237</accession>
<evidence type="ECO:0000256" key="3">
    <source>
        <dbReference type="ARBA" id="ARBA00022694"/>
    </source>
</evidence>
<dbReference type="GO" id="GO:0005655">
    <property type="term" value="C:nucleolar ribonuclease P complex"/>
    <property type="evidence" value="ECO:0007669"/>
    <property type="project" value="TreeGrafter"/>
</dbReference>
<feature type="compositionally biased region" description="Basic and acidic residues" evidence="4">
    <location>
        <begin position="341"/>
        <end position="355"/>
    </location>
</feature>
<protein>
    <submittedName>
        <fullName evidence="5">RNA-binding RNA processing protein rpp1</fullName>
        <ecNumber evidence="5">3.1.26.5</ecNumber>
    </submittedName>
</protein>
<evidence type="ECO:0000256" key="2">
    <source>
        <dbReference type="ARBA" id="ARBA00007331"/>
    </source>
</evidence>
<dbReference type="EMBL" id="JAUJLE010000002">
    <property type="protein sequence ID" value="KAK1015496.1"/>
    <property type="molecule type" value="Genomic_DNA"/>
</dbReference>
<evidence type="ECO:0000256" key="1">
    <source>
        <dbReference type="ARBA" id="ARBA00004123"/>
    </source>
</evidence>
<dbReference type="EC" id="3.1.26.5" evidence="5"/>
<dbReference type="GO" id="GO:0008033">
    <property type="term" value="P:tRNA processing"/>
    <property type="evidence" value="ECO:0007669"/>
    <property type="project" value="UniProtKB-KW"/>
</dbReference>
<evidence type="ECO:0000313" key="6">
    <source>
        <dbReference type="Proteomes" id="UP001175353"/>
    </source>
</evidence>
<name>A0AAN6R237_9PEZI</name>
<feature type="region of interest" description="Disordered" evidence="4">
    <location>
        <begin position="305"/>
        <end position="324"/>
    </location>
</feature>
<dbReference type="PANTHER" id="PTHR13031">
    <property type="entry name" value="RIBONUCLEASE P SUBUNIT P30"/>
    <property type="match status" value="1"/>
</dbReference>
<dbReference type="PANTHER" id="PTHR13031:SF0">
    <property type="entry name" value="RIBONUCLEASE P PROTEIN SUBUNIT P30"/>
    <property type="match status" value="1"/>
</dbReference>
<dbReference type="GO" id="GO:0004526">
    <property type="term" value="F:ribonuclease P activity"/>
    <property type="evidence" value="ECO:0007669"/>
    <property type="project" value="UniProtKB-EC"/>
</dbReference>
<comment type="subcellular location">
    <subcellularLocation>
        <location evidence="1">Nucleus</location>
    </subcellularLocation>
</comment>
<dbReference type="Pfam" id="PF01876">
    <property type="entry name" value="RNase_P_p30"/>
    <property type="match status" value="1"/>
</dbReference>
<reference evidence="5" key="1">
    <citation type="submission" date="2023-06" db="EMBL/GenBank/DDBJ databases">
        <title>Black Yeasts Isolated from many extreme environments.</title>
        <authorList>
            <person name="Coleine C."/>
            <person name="Stajich J.E."/>
            <person name="Selbmann L."/>
        </authorList>
    </citation>
    <scope>NUCLEOTIDE SEQUENCE</scope>
    <source>
        <strain evidence="5">CCFEE 5200</strain>
    </source>
</reference>
<gene>
    <name evidence="5" type="primary">RPP1_1</name>
    <name evidence="5" type="ORF">LTR91_000521</name>
</gene>
<sequence length="406" mass="43744">MFVLAVDDGSVKKPQLDGRFEGIQADRKYFLESEGKSAARCTNHAKELEEAASQTPAVMFYDLNVPYSANEAHLSRTLAFISELGYNVVALNHSIVGKLPPQITCAIPDPLPFKDVPLKLEIRRRVTLTLTESYQNARLAELARAYDILAVRPIDERTFQLACSSLDCDIISLDLTQRLPFYFRFKMLSEAVKSGKRFELCYSQGVLGDSVARRNLISNATQLIRASRGRGLIISSEAKAAVGCRGPCDAINLATIWGLAQDRGFEAMSKEPRSVVVTAQLKRTSYRGVIDVVYGGEKPALTEKGVQAADASQGQGKGKTKQQALTSQKRKAASEAVAGADARDEVAAKPMSNREAKRRKHQARLSGSDAKEGATNGPVGGGGDTAPASAEGEPKESGVQPAKEAG</sequence>
<dbReference type="InterPro" id="IPR002738">
    <property type="entry name" value="RNase_P_p30"/>
</dbReference>
<evidence type="ECO:0000313" key="5">
    <source>
        <dbReference type="EMBL" id="KAK1015496.1"/>
    </source>
</evidence>
<keyword evidence="6" id="KW-1185">Reference proteome</keyword>
<dbReference type="GO" id="GO:0003723">
    <property type="term" value="F:RNA binding"/>
    <property type="evidence" value="ECO:0007669"/>
    <property type="project" value="TreeGrafter"/>
</dbReference>
<keyword evidence="5" id="KW-0378">Hydrolase</keyword>
<dbReference type="SUPFAM" id="SSF89550">
    <property type="entry name" value="PHP domain-like"/>
    <property type="match status" value="1"/>
</dbReference>
<comment type="caution">
    <text evidence="5">The sequence shown here is derived from an EMBL/GenBank/DDBJ whole genome shotgun (WGS) entry which is preliminary data.</text>
</comment>
<keyword evidence="3" id="KW-0819">tRNA processing</keyword>
<evidence type="ECO:0000256" key="4">
    <source>
        <dbReference type="SAM" id="MobiDB-lite"/>
    </source>
</evidence>
<dbReference type="AlphaFoldDB" id="A0AAN6R237"/>
<dbReference type="Proteomes" id="UP001175353">
    <property type="component" value="Unassembled WGS sequence"/>
</dbReference>
<dbReference type="InterPro" id="IPR016195">
    <property type="entry name" value="Pol/histidinol_Pase-like"/>
</dbReference>